<evidence type="ECO:0000313" key="4">
    <source>
        <dbReference type="Proteomes" id="UP000218334"/>
    </source>
</evidence>
<evidence type="ECO:0000313" key="3">
    <source>
        <dbReference type="EMBL" id="PBK68627.1"/>
    </source>
</evidence>
<feature type="region of interest" description="Disordered" evidence="1">
    <location>
        <begin position="162"/>
        <end position="185"/>
    </location>
</feature>
<keyword evidence="4" id="KW-1185">Reference proteome</keyword>
<dbReference type="AlphaFoldDB" id="A0A2H3BVN5"/>
<evidence type="ECO:0000256" key="1">
    <source>
        <dbReference type="SAM" id="MobiDB-lite"/>
    </source>
</evidence>
<feature type="chain" id="PRO_5013870720" evidence="2">
    <location>
        <begin position="19"/>
        <end position="239"/>
    </location>
</feature>
<keyword evidence="2" id="KW-0732">Signal</keyword>
<feature type="compositionally biased region" description="Basic and acidic residues" evidence="1">
    <location>
        <begin position="170"/>
        <end position="185"/>
    </location>
</feature>
<gene>
    <name evidence="3" type="ORF">ARMSODRAFT_976011</name>
</gene>
<name>A0A2H3BVN5_9AGAR</name>
<dbReference type="EMBL" id="KZ293432">
    <property type="protein sequence ID" value="PBK68627.1"/>
    <property type="molecule type" value="Genomic_DNA"/>
</dbReference>
<sequence length="239" mass="26250">MLWTWLLAKCISETIICTCQFQGETAIVAVRLANGSSVRFPAWEILVCINANPMRVFAWDHTDQIQLATSKTFDAEKVVDHASHRERRTLSSWRYWHWNSWTCFIGQDRESLSLADSNNANNIVCVASLSSPLCNLTESCIPVGMCSDAYGRDEDGAFDTRVQSGGGQLREGRNGEHVHRPHRAAEDVDIRVGERELDTRVDEVVAGDESAGGEGAEVVVDDGGGGGERLHAHVEPAAI</sequence>
<protein>
    <submittedName>
        <fullName evidence="3">Uncharacterized protein</fullName>
    </submittedName>
</protein>
<reference evidence="4" key="1">
    <citation type="journal article" date="2017" name="Nat. Ecol. Evol.">
        <title>Genome expansion and lineage-specific genetic innovations in the forest pathogenic fungi Armillaria.</title>
        <authorList>
            <person name="Sipos G."/>
            <person name="Prasanna A.N."/>
            <person name="Walter M.C."/>
            <person name="O'Connor E."/>
            <person name="Balint B."/>
            <person name="Krizsan K."/>
            <person name="Kiss B."/>
            <person name="Hess J."/>
            <person name="Varga T."/>
            <person name="Slot J."/>
            <person name="Riley R."/>
            <person name="Boka B."/>
            <person name="Rigling D."/>
            <person name="Barry K."/>
            <person name="Lee J."/>
            <person name="Mihaltcheva S."/>
            <person name="LaButti K."/>
            <person name="Lipzen A."/>
            <person name="Waldron R."/>
            <person name="Moloney N.M."/>
            <person name="Sperisen C."/>
            <person name="Kredics L."/>
            <person name="Vagvoelgyi C."/>
            <person name="Patrignani A."/>
            <person name="Fitzpatrick D."/>
            <person name="Nagy I."/>
            <person name="Doyle S."/>
            <person name="Anderson J.B."/>
            <person name="Grigoriev I.V."/>
            <person name="Gueldener U."/>
            <person name="Muensterkoetter M."/>
            <person name="Nagy L.G."/>
        </authorList>
    </citation>
    <scope>NUCLEOTIDE SEQUENCE [LARGE SCALE GENOMIC DNA]</scope>
    <source>
        <strain evidence="4">28-4</strain>
    </source>
</reference>
<feature type="signal peptide" evidence="2">
    <location>
        <begin position="1"/>
        <end position="18"/>
    </location>
</feature>
<evidence type="ECO:0000256" key="2">
    <source>
        <dbReference type="SAM" id="SignalP"/>
    </source>
</evidence>
<proteinExistence type="predicted"/>
<dbReference type="Proteomes" id="UP000218334">
    <property type="component" value="Unassembled WGS sequence"/>
</dbReference>
<accession>A0A2H3BVN5</accession>
<organism evidence="3 4">
    <name type="scientific">Armillaria solidipes</name>
    <dbReference type="NCBI Taxonomy" id="1076256"/>
    <lineage>
        <taxon>Eukaryota</taxon>
        <taxon>Fungi</taxon>
        <taxon>Dikarya</taxon>
        <taxon>Basidiomycota</taxon>
        <taxon>Agaricomycotina</taxon>
        <taxon>Agaricomycetes</taxon>
        <taxon>Agaricomycetidae</taxon>
        <taxon>Agaricales</taxon>
        <taxon>Marasmiineae</taxon>
        <taxon>Physalacriaceae</taxon>
        <taxon>Armillaria</taxon>
    </lineage>
</organism>